<keyword evidence="4 12" id="KW-0479">Metal-binding</keyword>
<keyword evidence="10 12" id="KW-0456">Lyase</keyword>
<dbReference type="AlphaFoldDB" id="A0A193LKE8"/>
<dbReference type="Pfam" id="PF04055">
    <property type="entry name" value="Radical_SAM"/>
    <property type="match status" value="1"/>
</dbReference>
<dbReference type="InterPro" id="IPR058240">
    <property type="entry name" value="rSAM_sf"/>
</dbReference>
<dbReference type="SFLD" id="SFLDG01386">
    <property type="entry name" value="main_SPASM_domain-containing"/>
    <property type="match status" value="1"/>
</dbReference>
<dbReference type="EMBL" id="CP016268">
    <property type="protein sequence ID" value="ANO53035.1"/>
    <property type="molecule type" value="Genomic_DNA"/>
</dbReference>
<dbReference type="InterPro" id="IPR000385">
    <property type="entry name" value="MoaA_NifB_PqqE_Fe-S-bd_CS"/>
</dbReference>
<dbReference type="PROSITE" id="PS01305">
    <property type="entry name" value="MOAA_NIFB_PQQE"/>
    <property type="match status" value="1"/>
</dbReference>
<evidence type="ECO:0000256" key="5">
    <source>
        <dbReference type="ARBA" id="ARBA00022741"/>
    </source>
</evidence>
<dbReference type="GO" id="GO:0051539">
    <property type="term" value="F:4 iron, 4 sulfur cluster binding"/>
    <property type="evidence" value="ECO:0007669"/>
    <property type="project" value="UniProtKB-UniRule"/>
</dbReference>
<dbReference type="GO" id="GO:0006777">
    <property type="term" value="P:Mo-molybdopterin cofactor biosynthetic process"/>
    <property type="evidence" value="ECO:0007669"/>
    <property type="project" value="UniProtKB-UniRule"/>
</dbReference>
<comment type="subunit">
    <text evidence="12">Monomer and homodimer.</text>
</comment>
<feature type="binding site" evidence="12">
    <location>
        <position position="86"/>
    </location>
    <ligand>
        <name>S-adenosyl-L-methionine</name>
        <dbReference type="ChEBI" id="CHEBI:59789"/>
    </ligand>
</feature>
<evidence type="ECO:0000256" key="10">
    <source>
        <dbReference type="ARBA" id="ARBA00023239"/>
    </source>
</evidence>
<keyword evidence="3 12" id="KW-0949">S-adenosyl-L-methionine</keyword>
<keyword evidence="9 12" id="KW-0501">Molybdenum cofactor biosynthesis</keyword>
<feature type="binding site" evidence="12">
    <location>
        <position position="290"/>
    </location>
    <ligand>
        <name>[4Fe-4S] cluster</name>
        <dbReference type="ChEBI" id="CHEBI:49883"/>
        <label>2</label>
        <note>4Fe-4S-substrate</note>
    </ligand>
</feature>
<feature type="binding site" evidence="12">
    <location>
        <position position="137"/>
    </location>
    <ligand>
        <name>S-adenosyl-L-methionine</name>
        <dbReference type="ChEBI" id="CHEBI:59789"/>
    </ligand>
</feature>
<dbReference type="SUPFAM" id="SSF102114">
    <property type="entry name" value="Radical SAM enzymes"/>
    <property type="match status" value="1"/>
</dbReference>
<gene>
    <name evidence="12" type="primary">moaA</name>
    <name evidence="14" type="ORF">BA177_05760</name>
</gene>
<dbReference type="InterPro" id="IPR050105">
    <property type="entry name" value="MoCo_biosynth_MoaA/MoaC"/>
</dbReference>
<dbReference type="Gene3D" id="3.20.20.70">
    <property type="entry name" value="Aldolase class I"/>
    <property type="match status" value="1"/>
</dbReference>
<dbReference type="EC" id="4.1.99.22" evidence="1 12"/>
<reference evidence="14 15" key="1">
    <citation type="submission" date="2016-06" db="EMBL/GenBank/DDBJ databases">
        <title>Complete genome sequence of a deep-branching marine Gamma Proteobacterium Woeseia oceani type strain XK5.</title>
        <authorList>
            <person name="Mu D."/>
            <person name="Du Z."/>
        </authorList>
    </citation>
    <scope>NUCLEOTIDE SEQUENCE [LARGE SCALE GENOMIC DNA]</scope>
    <source>
        <strain evidence="14 15">XK5</strain>
    </source>
</reference>
<comment type="cofactor">
    <cofactor evidence="12">
        <name>[4Fe-4S] cluster</name>
        <dbReference type="ChEBI" id="CHEBI:49883"/>
    </cofactor>
    <text evidence="12">Binds 2 [4Fe-4S] clusters. Binds 1 [4Fe-4S] cluster coordinated with 3 cysteines and an exchangeable S-adenosyl-L-methionine and 1 [4Fe-4S] cluster coordinated with 3 cysteines and the GTP-derived substrate.</text>
</comment>
<dbReference type="CDD" id="cd01335">
    <property type="entry name" value="Radical_SAM"/>
    <property type="match status" value="1"/>
</dbReference>
<dbReference type="SFLD" id="SFLDG01383">
    <property type="entry name" value="cyclic_pyranopterin_phosphate"/>
    <property type="match status" value="1"/>
</dbReference>
<evidence type="ECO:0000256" key="3">
    <source>
        <dbReference type="ARBA" id="ARBA00022691"/>
    </source>
</evidence>
<dbReference type="GO" id="GO:0061799">
    <property type="term" value="F:cyclic pyranopterin monophosphate synthase activity"/>
    <property type="evidence" value="ECO:0007669"/>
    <property type="project" value="TreeGrafter"/>
</dbReference>
<evidence type="ECO:0000256" key="1">
    <source>
        <dbReference type="ARBA" id="ARBA00012167"/>
    </source>
</evidence>
<feature type="binding site" evidence="12">
    <location>
        <position position="35"/>
    </location>
    <ligand>
        <name>[4Fe-4S] cluster</name>
        <dbReference type="ChEBI" id="CHEBI:49883"/>
        <label>1</label>
        <note>4Fe-4S-S-AdoMet</note>
    </ligand>
</feature>
<proteinExistence type="inferred from homology"/>
<dbReference type="PROSITE" id="PS51918">
    <property type="entry name" value="RADICAL_SAM"/>
    <property type="match status" value="1"/>
</dbReference>
<evidence type="ECO:0000259" key="13">
    <source>
        <dbReference type="PROSITE" id="PS51918"/>
    </source>
</evidence>
<feature type="binding site" evidence="12">
    <location>
        <position position="82"/>
    </location>
    <ligand>
        <name>GTP</name>
        <dbReference type="ChEBI" id="CHEBI:37565"/>
    </ligand>
</feature>
<dbReference type="InterPro" id="IPR013483">
    <property type="entry name" value="MoaA"/>
</dbReference>
<dbReference type="SFLD" id="SFLDG01067">
    <property type="entry name" value="SPASM/twitch_domain_containing"/>
    <property type="match status" value="1"/>
</dbReference>
<evidence type="ECO:0000256" key="12">
    <source>
        <dbReference type="HAMAP-Rule" id="MF_01225"/>
    </source>
</evidence>
<dbReference type="Pfam" id="PF06463">
    <property type="entry name" value="Mob_synth_C"/>
    <property type="match status" value="1"/>
</dbReference>
<evidence type="ECO:0000256" key="7">
    <source>
        <dbReference type="ARBA" id="ARBA00023014"/>
    </source>
</evidence>
<dbReference type="NCBIfam" id="TIGR02666">
    <property type="entry name" value="moaA"/>
    <property type="match status" value="1"/>
</dbReference>
<feature type="domain" description="Radical SAM core" evidence="13">
    <location>
        <begin position="19"/>
        <end position="239"/>
    </location>
</feature>
<dbReference type="InterPro" id="IPR007197">
    <property type="entry name" value="rSAM"/>
</dbReference>
<evidence type="ECO:0000313" key="15">
    <source>
        <dbReference type="Proteomes" id="UP000092695"/>
    </source>
</evidence>
<dbReference type="HAMAP" id="MF_01225_B">
    <property type="entry name" value="MoaA_B"/>
    <property type="match status" value="1"/>
</dbReference>
<dbReference type="SMART" id="SM00729">
    <property type="entry name" value="Elp3"/>
    <property type="match status" value="1"/>
</dbReference>
<dbReference type="UniPathway" id="UPA00344"/>
<dbReference type="InterPro" id="IPR040064">
    <property type="entry name" value="MoaA-like"/>
</dbReference>
<feature type="binding site" evidence="12">
    <location>
        <position position="113"/>
    </location>
    <ligand>
        <name>GTP</name>
        <dbReference type="ChEBI" id="CHEBI:37565"/>
    </ligand>
</feature>
<feature type="binding site" evidence="12">
    <location>
        <begin position="278"/>
        <end position="280"/>
    </location>
    <ligand>
        <name>GTP</name>
        <dbReference type="ChEBI" id="CHEBI:37565"/>
    </ligand>
</feature>
<dbReference type="GO" id="GO:1904047">
    <property type="term" value="F:S-adenosyl-L-methionine binding"/>
    <property type="evidence" value="ECO:0007669"/>
    <property type="project" value="UniProtKB-UniRule"/>
</dbReference>
<dbReference type="Proteomes" id="UP000092695">
    <property type="component" value="Chromosome"/>
</dbReference>
<evidence type="ECO:0000256" key="8">
    <source>
        <dbReference type="ARBA" id="ARBA00023134"/>
    </source>
</evidence>
<feature type="binding site" evidence="12">
    <location>
        <position position="39"/>
    </location>
    <ligand>
        <name>[4Fe-4S] cluster</name>
        <dbReference type="ChEBI" id="CHEBI:49883"/>
        <label>1</label>
        <note>4Fe-4S-S-AdoMet</note>
    </ligand>
</feature>
<feature type="binding site" evidence="12">
    <location>
        <position position="42"/>
    </location>
    <ligand>
        <name>[4Fe-4S] cluster</name>
        <dbReference type="ChEBI" id="CHEBI:49883"/>
        <label>1</label>
        <note>4Fe-4S-S-AdoMet</note>
    </ligand>
</feature>
<dbReference type="OrthoDB" id="9763993at2"/>
<evidence type="ECO:0000256" key="2">
    <source>
        <dbReference type="ARBA" id="ARBA00022485"/>
    </source>
</evidence>
<dbReference type="GO" id="GO:0061798">
    <property type="term" value="F:GTP 3',8'-cyclase activity"/>
    <property type="evidence" value="ECO:0007669"/>
    <property type="project" value="UniProtKB-UniRule"/>
</dbReference>
<dbReference type="RefSeq" id="WP_068618971.1">
    <property type="nucleotide sequence ID" value="NZ_CP016268.1"/>
</dbReference>
<evidence type="ECO:0000313" key="14">
    <source>
        <dbReference type="EMBL" id="ANO53035.1"/>
    </source>
</evidence>
<comment type="catalytic activity">
    <reaction evidence="11 12">
        <text>GTP + AH2 + S-adenosyl-L-methionine = (8S)-3',8-cyclo-7,8-dihydroguanosine 5'-triphosphate + 5'-deoxyadenosine + L-methionine + A + H(+)</text>
        <dbReference type="Rhea" id="RHEA:49576"/>
        <dbReference type="ChEBI" id="CHEBI:13193"/>
        <dbReference type="ChEBI" id="CHEBI:15378"/>
        <dbReference type="ChEBI" id="CHEBI:17319"/>
        <dbReference type="ChEBI" id="CHEBI:17499"/>
        <dbReference type="ChEBI" id="CHEBI:37565"/>
        <dbReference type="ChEBI" id="CHEBI:57844"/>
        <dbReference type="ChEBI" id="CHEBI:59789"/>
        <dbReference type="ChEBI" id="CHEBI:131766"/>
        <dbReference type="EC" id="4.1.99.22"/>
    </reaction>
</comment>
<dbReference type="STRING" id="1548547.BA177_05760"/>
<keyword evidence="2 12" id="KW-0004">4Fe-4S</keyword>
<dbReference type="PANTHER" id="PTHR22960:SF0">
    <property type="entry name" value="MOLYBDENUM COFACTOR BIOSYNTHESIS PROTEIN 1"/>
    <property type="match status" value="1"/>
</dbReference>
<evidence type="ECO:0000256" key="9">
    <source>
        <dbReference type="ARBA" id="ARBA00023150"/>
    </source>
</evidence>
<evidence type="ECO:0000256" key="4">
    <source>
        <dbReference type="ARBA" id="ARBA00022723"/>
    </source>
</evidence>
<dbReference type="GO" id="GO:0005525">
    <property type="term" value="F:GTP binding"/>
    <property type="evidence" value="ECO:0007669"/>
    <property type="project" value="UniProtKB-UniRule"/>
</dbReference>
<feature type="binding site" evidence="12">
    <location>
        <position position="41"/>
    </location>
    <ligand>
        <name>S-adenosyl-L-methionine</name>
        <dbReference type="ChEBI" id="CHEBI:59789"/>
    </ligand>
</feature>
<evidence type="ECO:0000256" key="11">
    <source>
        <dbReference type="ARBA" id="ARBA00048697"/>
    </source>
</evidence>
<comment type="function">
    <text evidence="12">Catalyzes the cyclization of GTP to (8S)-3',8-cyclo-7,8-dihydroguanosine 5'-triphosphate.</text>
</comment>
<dbReference type="KEGG" id="woc:BA177_05760"/>
<comment type="pathway">
    <text evidence="12">Cofactor biosynthesis; molybdopterin biosynthesis.</text>
</comment>
<feature type="binding site" evidence="12">
    <location>
        <position position="276"/>
    </location>
    <ligand>
        <name>[4Fe-4S] cluster</name>
        <dbReference type="ChEBI" id="CHEBI:49883"/>
        <label>2</label>
        <note>4Fe-4S-substrate</note>
    </ligand>
</feature>
<feature type="binding site" evidence="12">
    <location>
        <position position="175"/>
    </location>
    <ligand>
        <name>GTP</name>
        <dbReference type="ChEBI" id="CHEBI:37565"/>
    </ligand>
</feature>
<keyword evidence="8 12" id="KW-0342">GTP-binding</keyword>
<feature type="binding site" evidence="12">
    <location>
        <position position="28"/>
    </location>
    <ligand>
        <name>GTP</name>
        <dbReference type="ChEBI" id="CHEBI:37565"/>
    </ligand>
</feature>
<dbReference type="InterPro" id="IPR010505">
    <property type="entry name" value="MoaA_twitch"/>
</dbReference>
<dbReference type="SFLD" id="SFLDS00029">
    <property type="entry name" value="Radical_SAM"/>
    <property type="match status" value="1"/>
</dbReference>
<feature type="binding site" evidence="12">
    <location>
        <position position="209"/>
    </location>
    <ligand>
        <name>S-adenosyl-L-methionine</name>
        <dbReference type="ChEBI" id="CHEBI:59789"/>
    </ligand>
</feature>
<evidence type="ECO:0000256" key="6">
    <source>
        <dbReference type="ARBA" id="ARBA00023004"/>
    </source>
</evidence>
<name>A0A193LKE8_9GAMM</name>
<keyword evidence="5 12" id="KW-0547">Nucleotide-binding</keyword>
<keyword evidence="15" id="KW-1185">Reference proteome</keyword>
<accession>A0A193LKE8</accession>
<organism evidence="14 15">
    <name type="scientific">Woeseia oceani</name>
    <dbReference type="NCBI Taxonomy" id="1548547"/>
    <lineage>
        <taxon>Bacteria</taxon>
        <taxon>Pseudomonadati</taxon>
        <taxon>Pseudomonadota</taxon>
        <taxon>Gammaproteobacteria</taxon>
        <taxon>Woeseiales</taxon>
        <taxon>Woeseiaceae</taxon>
        <taxon>Woeseia</taxon>
    </lineage>
</organism>
<sequence>MSSLPPASEAPVSSGPVDKLKRPMRDLRISLLDQCNFRCPYCMPESTYNEDYQFLRRQQRLSHDEIVRIAGIAVSLGVNKLRLTGGEPLLEKNVPALVARLRALPDVEDLALTTNGTLLKRYAQALADAGLDRVTVSLDSLDAELFHRMSGGRGELDTVLAGIDAAAAAGLTPVKINAVVQRGVNEHTVLDLLERFRGSGHIVRLIEFMDVGNRNGWRLDQVVPSRELLAAIHARWPLAPVDPNYAGEVASRYRYADGGGEIGFISSVTEPFCGNCSRARLSADGVLYTCLFATVGTPLRELLRNGASDDELRALLQNVWLRRNDRYSELRGRETVTEAPLRKVEMYRMGG</sequence>
<dbReference type="InterPro" id="IPR013785">
    <property type="entry name" value="Aldolase_TIM"/>
</dbReference>
<dbReference type="GO" id="GO:0046872">
    <property type="term" value="F:metal ion binding"/>
    <property type="evidence" value="ECO:0007669"/>
    <property type="project" value="UniProtKB-KW"/>
</dbReference>
<feature type="binding site" evidence="12">
    <location>
        <position position="273"/>
    </location>
    <ligand>
        <name>[4Fe-4S] cluster</name>
        <dbReference type="ChEBI" id="CHEBI:49883"/>
        <label>2</label>
        <note>4Fe-4S-substrate</note>
    </ligand>
</feature>
<comment type="similarity">
    <text evidence="12">Belongs to the radical SAM superfamily. MoaA family.</text>
</comment>
<protein>
    <recommendedName>
        <fullName evidence="1 12">GTP 3',8-cyclase</fullName>
        <ecNumber evidence="1 12">4.1.99.22</ecNumber>
    </recommendedName>
    <alternativeName>
        <fullName evidence="12">Molybdenum cofactor biosynthesis protein A</fullName>
    </alternativeName>
</protein>
<dbReference type="PANTHER" id="PTHR22960">
    <property type="entry name" value="MOLYBDOPTERIN COFACTOR SYNTHESIS PROTEIN A"/>
    <property type="match status" value="1"/>
</dbReference>
<dbReference type="CDD" id="cd21117">
    <property type="entry name" value="Twitch_MoaA"/>
    <property type="match status" value="1"/>
</dbReference>
<keyword evidence="7 12" id="KW-0411">Iron-sulfur</keyword>
<dbReference type="InterPro" id="IPR006638">
    <property type="entry name" value="Elp3/MiaA/NifB-like_rSAM"/>
</dbReference>
<keyword evidence="6 12" id="KW-0408">Iron</keyword>